<reference evidence="1 2" key="1">
    <citation type="journal article" date="2018" name="Sci. Rep.">
        <title>Comparative analysis of the Pocillopora damicornis genome highlights role of immune system in coral evolution.</title>
        <authorList>
            <person name="Cunning R."/>
            <person name="Bay R.A."/>
            <person name="Gillette P."/>
            <person name="Baker A.C."/>
            <person name="Traylor-Knowles N."/>
        </authorList>
    </citation>
    <scope>NUCLEOTIDE SEQUENCE [LARGE SCALE GENOMIC DNA]</scope>
    <source>
        <strain evidence="1">RSMAS</strain>
        <tissue evidence="1">Whole animal</tissue>
    </source>
</reference>
<organism evidence="1 2">
    <name type="scientific">Pocillopora damicornis</name>
    <name type="common">Cauliflower coral</name>
    <name type="synonym">Millepora damicornis</name>
    <dbReference type="NCBI Taxonomy" id="46731"/>
    <lineage>
        <taxon>Eukaryota</taxon>
        <taxon>Metazoa</taxon>
        <taxon>Cnidaria</taxon>
        <taxon>Anthozoa</taxon>
        <taxon>Hexacorallia</taxon>
        <taxon>Scleractinia</taxon>
        <taxon>Astrocoeniina</taxon>
        <taxon>Pocilloporidae</taxon>
        <taxon>Pocillopora</taxon>
    </lineage>
</organism>
<evidence type="ECO:0008006" key="3">
    <source>
        <dbReference type="Google" id="ProtNLM"/>
    </source>
</evidence>
<name>A0A3M6V8L8_POCDA</name>
<dbReference type="Proteomes" id="UP000275408">
    <property type="component" value="Unassembled WGS sequence"/>
</dbReference>
<dbReference type="EMBL" id="RCHS01000036">
    <property type="protein sequence ID" value="RMX61348.1"/>
    <property type="molecule type" value="Genomic_DNA"/>
</dbReference>
<evidence type="ECO:0000313" key="1">
    <source>
        <dbReference type="EMBL" id="RMX61348.1"/>
    </source>
</evidence>
<proteinExistence type="predicted"/>
<comment type="caution">
    <text evidence="1">The sequence shown here is derived from an EMBL/GenBank/DDBJ whole genome shotgun (WGS) entry which is preliminary data.</text>
</comment>
<evidence type="ECO:0000313" key="2">
    <source>
        <dbReference type="Proteomes" id="UP000275408"/>
    </source>
</evidence>
<dbReference type="STRING" id="46731.A0A3M6V8L8"/>
<sequence length="189" mass="21838">MAGNMDEGVFKITTLTSVSFYHKHTISRIINKIQKTGSTENCSRSGRPTELSADAKTFIEKQMHINNEATSIQIQKQLAKHGIVVNFCTVRRLRAKQGWTLQHNHYCQLIRVANKVKRLEYAQKILDSHDTFHIVIFFDECSVFLEQYRLICYQKVDKPLKRKPKPKHPLKVHVWAGINPKGGTVFLHL</sequence>
<protein>
    <recommendedName>
        <fullName evidence="3">Transposase Tc1-like domain-containing protein</fullName>
    </recommendedName>
</protein>
<accession>A0A3M6V8L8</accession>
<dbReference type="InterPro" id="IPR036397">
    <property type="entry name" value="RNaseH_sf"/>
</dbReference>
<dbReference type="AlphaFoldDB" id="A0A3M6V8L8"/>
<dbReference type="Gene3D" id="3.30.420.10">
    <property type="entry name" value="Ribonuclease H-like superfamily/Ribonuclease H"/>
    <property type="match status" value="1"/>
</dbReference>
<gene>
    <name evidence="1" type="ORF">pdam_00024701</name>
</gene>
<keyword evidence="2" id="KW-1185">Reference proteome</keyword>
<dbReference type="GO" id="GO:0003676">
    <property type="term" value="F:nucleic acid binding"/>
    <property type="evidence" value="ECO:0007669"/>
    <property type="project" value="InterPro"/>
</dbReference>